<sequence>MEYTSPGGAVLRWLTVLTSLAYIMNLSGPYAAGQQHDIRHSRHYNRQSANHRFHDFDYEDSTVVLQPEFLNTKANVTVREGELATLPCAVRNLGTKQVAWRRLGDKDNHFLTVGTFTWVRENNIYVDHKSEEGQVSRWNLIIKSVEKEDEATYQCQITDKVPLRTHVYLTVKRE</sequence>
<dbReference type="GO" id="GO:0050808">
    <property type="term" value="P:synapse organization"/>
    <property type="evidence" value="ECO:0007669"/>
    <property type="project" value="TreeGrafter"/>
</dbReference>
<keyword evidence="4" id="KW-1185">Reference proteome</keyword>
<evidence type="ECO:0000256" key="1">
    <source>
        <dbReference type="SAM" id="Phobius"/>
    </source>
</evidence>
<accession>A0AAV2H742</accession>
<keyword evidence="1" id="KW-1133">Transmembrane helix</keyword>
<reference evidence="3 4" key="1">
    <citation type="submission" date="2024-04" db="EMBL/GenBank/DDBJ databases">
        <authorList>
            <consortium name="Genoscope - CEA"/>
            <person name="William W."/>
        </authorList>
    </citation>
    <scope>NUCLEOTIDE SEQUENCE [LARGE SCALE GENOMIC DNA]</scope>
</reference>
<dbReference type="PANTHER" id="PTHR23279">
    <property type="entry name" value="DEFECTIVE PROBOSCIS EXTENSION RESPONSE DPR -RELATED"/>
    <property type="match status" value="1"/>
</dbReference>
<dbReference type="EMBL" id="CAXITT010000025">
    <property type="protein sequence ID" value="CAL1527961.1"/>
    <property type="molecule type" value="Genomic_DNA"/>
</dbReference>
<organism evidence="3 4">
    <name type="scientific">Lymnaea stagnalis</name>
    <name type="common">Great pond snail</name>
    <name type="synonym">Helix stagnalis</name>
    <dbReference type="NCBI Taxonomy" id="6523"/>
    <lineage>
        <taxon>Eukaryota</taxon>
        <taxon>Metazoa</taxon>
        <taxon>Spiralia</taxon>
        <taxon>Lophotrochozoa</taxon>
        <taxon>Mollusca</taxon>
        <taxon>Gastropoda</taxon>
        <taxon>Heterobranchia</taxon>
        <taxon>Euthyneura</taxon>
        <taxon>Panpulmonata</taxon>
        <taxon>Hygrophila</taxon>
        <taxon>Lymnaeoidea</taxon>
        <taxon>Lymnaeidae</taxon>
        <taxon>Lymnaea</taxon>
    </lineage>
</organism>
<gene>
    <name evidence="3" type="ORF">GSLYS_00002131001</name>
</gene>
<dbReference type="InterPro" id="IPR037448">
    <property type="entry name" value="Zig-8"/>
</dbReference>
<feature type="transmembrane region" description="Helical" evidence="1">
    <location>
        <begin position="12"/>
        <end position="32"/>
    </location>
</feature>
<dbReference type="InterPro" id="IPR007110">
    <property type="entry name" value="Ig-like_dom"/>
</dbReference>
<dbReference type="SMART" id="SM00408">
    <property type="entry name" value="IGc2"/>
    <property type="match status" value="1"/>
</dbReference>
<dbReference type="InterPro" id="IPR003599">
    <property type="entry name" value="Ig_sub"/>
</dbReference>
<dbReference type="PROSITE" id="PS50835">
    <property type="entry name" value="IG_LIKE"/>
    <property type="match status" value="1"/>
</dbReference>
<evidence type="ECO:0000259" key="2">
    <source>
        <dbReference type="PROSITE" id="PS50835"/>
    </source>
</evidence>
<dbReference type="Proteomes" id="UP001497497">
    <property type="component" value="Unassembled WGS sequence"/>
</dbReference>
<dbReference type="InterPro" id="IPR003598">
    <property type="entry name" value="Ig_sub2"/>
</dbReference>
<dbReference type="PANTHER" id="PTHR23279:SF36">
    <property type="entry name" value="DEFECTIVE PROBOSCIS EXTENSION RESPONSE 9, ISOFORM A"/>
    <property type="match status" value="1"/>
</dbReference>
<evidence type="ECO:0000313" key="3">
    <source>
        <dbReference type="EMBL" id="CAL1527961.1"/>
    </source>
</evidence>
<keyword evidence="1" id="KW-0472">Membrane</keyword>
<dbReference type="Gene3D" id="2.60.40.10">
    <property type="entry name" value="Immunoglobulins"/>
    <property type="match status" value="1"/>
</dbReference>
<name>A0AAV2H742_LYMST</name>
<dbReference type="Pfam" id="PF13927">
    <property type="entry name" value="Ig_3"/>
    <property type="match status" value="1"/>
</dbReference>
<dbReference type="InterPro" id="IPR013783">
    <property type="entry name" value="Ig-like_fold"/>
</dbReference>
<dbReference type="AlphaFoldDB" id="A0AAV2H742"/>
<evidence type="ECO:0000313" key="4">
    <source>
        <dbReference type="Proteomes" id="UP001497497"/>
    </source>
</evidence>
<comment type="caution">
    <text evidence="3">The sequence shown here is derived from an EMBL/GenBank/DDBJ whole genome shotgun (WGS) entry which is preliminary data.</text>
</comment>
<feature type="domain" description="Ig-like" evidence="2">
    <location>
        <begin position="67"/>
        <end position="170"/>
    </location>
</feature>
<keyword evidence="1" id="KW-0812">Transmembrane</keyword>
<dbReference type="GO" id="GO:0032589">
    <property type="term" value="C:neuron projection membrane"/>
    <property type="evidence" value="ECO:0007669"/>
    <property type="project" value="TreeGrafter"/>
</dbReference>
<dbReference type="SMART" id="SM00409">
    <property type="entry name" value="IG"/>
    <property type="match status" value="1"/>
</dbReference>
<protein>
    <recommendedName>
        <fullName evidence="2">Ig-like domain-containing protein</fullName>
    </recommendedName>
</protein>
<proteinExistence type="predicted"/>
<dbReference type="InterPro" id="IPR036179">
    <property type="entry name" value="Ig-like_dom_sf"/>
</dbReference>
<dbReference type="SUPFAM" id="SSF48726">
    <property type="entry name" value="Immunoglobulin"/>
    <property type="match status" value="1"/>
</dbReference>